<comment type="similarity">
    <text evidence="3">Belongs to the alpha-ketoglutarate dehydrogenase component 4 family.</text>
</comment>
<evidence type="ECO:0000313" key="6">
    <source>
        <dbReference type="Proteomes" id="UP001153712"/>
    </source>
</evidence>
<sequence length="113" mass="13019">MKLAIMTTYHMSLVTVKKVKSNYRKAFQIKGRAMTFRVSRRLFSHSTTLQNRLIKFRYGASKHQQSSPSTPSQTAQQQQAQGAAIWDFELPARFKRRYLDEQEIAVINNGGPL</sequence>
<dbReference type="EMBL" id="OU900096">
    <property type="protein sequence ID" value="CAG9860334.1"/>
    <property type="molecule type" value="Genomic_DNA"/>
</dbReference>
<keyword evidence="6" id="KW-1185">Reference proteome</keyword>
<proteinExistence type="inferred from homology"/>
<evidence type="ECO:0000256" key="3">
    <source>
        <dbReference type="ARBA" id="ARBA00043970"/>
    </source>
</evidence>
<dbReference type="Proteomes" id="UP001153712">
    <property type="component" value="Chromosome 3"/>
</dbReference>
<keyword evidence="2" id="KW-0496">Mitochondrion</keyword>
<dbReference type="InterPro" id="IPR020373">
    <property type="entry name" value="Kgd4/YMR-31"/>
</dbReference>
<dbReference type="OrthoDB" id="2116030at2759"/>
<evidence type="ECO:0000313" key="5">
    <source>
        <dbReference type="EMBL" id="CAG9860334.1"/>
    </source>
</evidence>
<dbReference type="GO" id="GO:0006103">
    <property type="term" value="P:2-oxoglutarate metabolic process"/>
    <property type="evidence" value="ECO:0007669"/>
    <property type="project" value="InterPro"/>
</dbReference>
<dbReference type="Pfam" id="PF10937">
    <property type="entry name" value="Kgd4-YMR31"/>
    <property type="match status" value="1"/>
</dbReference>
<organism evidence="5 6">
    <name type="scientific">Phyllotreta striolata</name>
    <name type="common">Striped flea beetle</name>
    <name type="synonym">Crioceris striolata</name>
    <dbReference type="NCBI Taxonomy" id="444603"/>
    <lineage>
        <taxon>Eukaryota</taxon>
        <taxon>Metazoa</taxon>
        <taxon>Ecdysozoa</taxon>
        <taxon>Arthropoda</taxon>
        <taxon>Hexapoda</taxon>
        <taxon>Insecta</taxon>
        <taxon>Pterygota</taxon>
        <taxon>Neoptera</taxon>
        <taxon>Endopterygota</taxon>
        <taxon>Coleoptera</taxon>
        <taxon>Polyphaga</taxon>
        <taxon>Cucujiformia</taxon>
        <taxon>Chrysomeloidea</taxon>
        <taxon>Chrysomelidae</taxon>
        <taxon>Galerucinae</taxon>
        <taxon>Alticini</taxon>
        <taxon>Phyllotreta</taxon>
    </lineage>
</organism>
<dbReference type="GO" id="GO:0005739">
    <property type="term" value="C:mitochondrion"/>
    <property type="evidence" value="ECO:0007669"/>
    <property type="project" value="UniProtKB-SubCell"/>
</dbReference>
<evidence type="ECO:0000256" key="2">
    <source>
        <dbReference type="ARBA" id="ARBA00023128"/>
    </source>
</evidence>
<protein>
    <recommendedName>
        <fullName evidence="7">Ribosomal protein S36</fullName>
    </recommendedName>
</protein>
<name>A0A9N9TTR2_PHYSR</name>
<evidence type="ECO:0008006" key="7">
    <source>
        <dbReference type="Google" id="ProtNLM"/>
    </source>
</evidence>
<feature type="compositionally biased region" description="Low complexity" evidence="4">
    <location>
        <begin position="64"/>
        <end position="81"/>
    </location>
</feature>
<accession>A0A9N9TTR2</accession>
<evidence type="ECO:0000256" key="4">
    <source>
        <dbReference type="SAM" id="MobiDB-lite"/>
    </source>
</evidence>
<dbReference type="AlphaFoldDB" id="A0A9N9TTR2"/>
<feature type="region of interest" description="Disordered" evidence="4">
    <location>
        <begin position="60"/>
        <end position="82"/>
    </location>
</feature>
<gene>
    <name evidence="5" type="ORF">PHYEVI_LOCUS6689</name>
</gene>
<evidence type="ECO:0000256" key="1">
    <source>
        <dbReference type="ARBA" id="ARBA00004173"/>
    </source>
</evidence>
<comment type="subcellular location">
    <subcellularLocation>
        <location evidence="1">Mitochondrion</location>
    </subcellularLocation>
</comment>
<reference evidence="5" key="1">
    <citation type="submission" date="2022-01" db="EMBL/GenBank/DDBJ databases">
        <authorList>
            <person name="King R."/>
        </authorList>
    </citation>
    <scope>NUCLEOTIDE SEQUENCE</scope>
</reference>